<name>A0A4C1T2V5_EUMVA</name>
<proteinExistence type="predicted"/>
<organism evidence="1 2">
    <name type="scientific">Eumeta variegata</name>
    <name type="common">Bagworm moth</name>
    <name type="synonym">Eumeta japonica</name>
    <dbReference type="NCBI Taxonomy" id="151549"/>
    <lineage>
        <taxon>Eukaryota</taxon>
        <taxon>Metazoa</taxon>
        <taxon>Ecdysozoa</taxon>
        <taxon>Arthropoda</taxon>
        <taxon>Hexapoda</taxon>
        <taxon>Insecta</taxon>
        <taxon>Pterygota</taxon>
        <taxon>Neoptera</taxon>
        <taxon>Endopterygota</taxon>
        <taxon>Lepidoptera</taxon>
        <taxon>Glossata</taxon>
        <taxon>Ditrysia</taxon>
        <taxon>Tineoidea</taxon>
        <taxon>Psychidae</taxon>
        <taxon>Oiketicinae</taxon>
        <taxon>Eumeta</taxon>
    </lineage>
</organism>
<dbReference type="EMBL" id="BGZK01000033">
    <property type="protein sequence ID" value="GBP08833.1"/>
    <property type="molecule type" value="Genomic_DNA"/>
</dbReference>
<sequence>MEGNKVNEVLLAYGNEKWLCQKKNESDTNAVEMQSLLDMCRVSLKYRCRNSDVRERCASKGDVVIRVERGVLRSDTSAYLTPLGCLPHRLLLCSTALYLARACSFTVLRWIKLALQQQWWTSNGIPVLKIRELVVTSVEQKLEL</sequence>
<accession>A0A4C1T2V5</accession>
<gene>
    <name evidence="1" type="ORF">EVAR_78236_1</name>
</gene>
<keyword evidence="2" id="KW-1185">Reference proteome</keyword>
<evidence type="ECO:0000313" key="2">
    <source>
        <dbReference type="Proteomes" id="UP000299102"/>
    </source>
</evidence>
<reference evidence="1 2" key="1">
    <citation type="journal article" date="2019" name="Commun. Biol.">
        <title>The bagworm genome reveals a unique fibroin gene that provides high tensile strength.</title>
        <authorList>
            <person name="Kono N."/>
            <person name="Nakamura H."/>
            <person name="Ohtoshi R."/>
            <person name="Tomita M."/>
            <person name="Numata K."/>
            <person name="Arakawa K."/>
        </authorList>
    </citation>
    <scope>NUCLEOTIDE SEQUENCE [LARGE SCALE GENOMIC DNA]</scope>
</reference>
<dbReference type="AlphaFoldDB" id="A0A4C1T2V5"/>
<protein>
    <submittedName>
        <fullName evidence="1">Uncharacterized protein</fullName>
    </submittedName>
</protein>
<evidence type="ECO:0000313" key="1">
    <source>
        <dbReference type="EMBL" id="GBP08833.1"/>
    </source>
</evidence>
<dbReference type="OrthoDB" id="425681at2759"/>
<comment type="caution">
    <text evidence="1">The sequence shown here is derived from an EMBL/GenBank/DDBJ whole genome shotgun (WGS) entry which is preliminary data.</text>
</comment>
<dbReference type="Proteomes" id="UP000299102">
    <property type="component" value="Unassembled WGS sequence"/>
</dbReference>